<reference evidence="4 5" key="1">
    <citation type="submission" date="2016-11" db="EMBL/GenBank/DDBJ databases">
        <authorList>
            <person name="Jaros S."/>
            <person name="Januszkiewicz K."/>
            <person name="Wedrychowicz H."/>
        </authorList>
    </citation>
    <scope>NUCLEOTIDE SEQUENCE [LARGE SCALE GENOMIC DNA]</scope>
    <source>
        <strain evidence="4 5">DSM 15929</strain>
    </source>
</reference>
<evidence type="ECO:0000256" key="1">
    <source>
        <dbReference type="ARBA" id="ARBA00008007"/>
    </source>
</evidence>
<dbReference type="Gene3D" id="3.40.50.2020">
    <property type="match status" value="1"/>
</dbReference>
<comment type="similarity">
    <text evidence="1">Belongs to the ComF/GntX family.</text>
</comment>
<dbReference type="Pfam" id="PF18912">
    <property type="entry name" value="DZR_2"/>
    <property type="match status" value="1"/>
</dbReference>
<dbReference type="STRING" id="1121322.SAMN02745136_05321"/>
<dbReference type="PANTHER" id="PTHR47505:SF1">
    <property type="entry name" value="DNA UTILIZATION PROTEIN YHGH"/>
    <property type="match status" value="1"/>
</dbReference>
<dbReference type="OrthoDB" id="9779910at2"/>
<dbReference type="PANTHER" id="PTHR47505">
    <property type="entry name" value="DNA UTILIZATION PROTEIN YHGH"/>
    <property type="match status" value="1"/>
</dbReference>
<evidence type="ECO:0000313" key="4">
    <source>
        <dbReference type="EMBL" id="SHL61459.1"/>
    </source>
</evidence>
<protein>
    <submittedName>
        <fullName evidence="4">ComF family protein</fullName>
    </submittedName>
</protein>
<dbReference type="Proteomes" id="UP000184386">
    <property type="component" value="Unassembled WGS sequence"/>
</dbReference>
<name>A0A1M7C3P4_9FIRM</name>
<dbReference type="InterPro" id="IPR051910">
    <property type="entry name" value="ComF/GntX_DNA_util-trans"/>
</dbReference>
<feature type="domain" description="Double zinc ribbon" evidence="3">
    <location>
        <begin position="5"/>
        <end position="62"/>
    </location>
</feature>
<keyword evidence="5" id="KW-1185">Reference proteome</keyword>
<gene>
    <name evidence="4" type="ORF">SAMN02745136_05321</name>
</gene>
<evidence type="ECO:0000259" key="2">
    <source>
        <dbReference type="Pfam" id="PF00156"/>
    </source>
</evidence>
<evidence type="ECO:0000259" key="3">
    <source>
        <dbReference type="Pfam" id="PF18912"/>
    </source>
</evidence>
<dbReference type="InterPro" id="IPR044005">
    <property type="entry name" value="DZR_2"/>
</dbReference>
<accession>A0A1M7C3P4</accession>
<organism evidence="4 5">
    <name type="scientific">Anaerocolumna jejuensis DSM 15929</name>
    <dbReference type="NCBI Taxonomy" id="1121322"/>
    <lineage>
        <taxon>Bacteria</taxon>
        <taxon>Bacillati</taxon>
        <taxon>Bacillota</taxon>
        <taxon>Clostridia</taxon>
        <taxon>Lachnospirales</taxon>
        <taxon>Lachnospiraceae</taxon>
        <taxon>Anaerocolumna</taxon>
    </lineage>
</organism>
<dbReference type="AlphaFoldDB" id="A0A1M7C3P4"/>
<feature type="domain" description="Phosphoribosyltransferase" evidence="2">
    <location>
        <begin position="103"/>
        <end position="235"/>
    </location>
</feature>
<dbReference type="SUPFAM" id="SSF53271">
    <property type="entry name" value="PRTase-like"/>
    <property type="match status" value="1"/>
</dbReference>
<evidence type="ECO:0000313" key="5">
    <source>
        <dbReference type="Proteomes" id="UP000184386"/>
    </source>
</evidence>
<dbReference type="InterPro" id="IPR000836">
    <property type="entry name" value="PRTase_dom"/>
</dbReference>
<proteinExistence type="inferred from homology"/>
<dbReference type="Pfam" id="PF00156">
    <property type="entry name" value="Pribosyltran"/>
    <property type="match status" value="1"/>
</dbReference>
<dbReference type="EMBL" id="FRAC01000040">
    <property type="protein sequence ID" value="SHL61459.1"/>
    <property type="molecule type" value="Genomic_DNA"/>
</dbReference>
<dbReference type="InterPro" id="IPR029057">
    <property type="entry name" value="PRTase-like"/>
</dbReference>
<dbReference type="CDD" id="cd06223">
    <property type="entry name" value="PRTases_typeI"/>
    <property type="match status" value="1"/>
</dbReference>
<sequence>MFEALLDILYPRRCPICSEIVDKRGELSCTECRKKLIPVEEPKCKRCGKPIEQETREYCYDCERRKHYFERGFALWLYNEDMKRTMAAFKNKGRQEYADFFVEELIKKYQKEIEDISPDALVPVPIHKNKRLTRGYNQAEILACKLGDKLNIPVLSELLVREKDTLPQKQLSDKERFRNISEAFAFSHKERLKFNKSLQRVLLVDDIYTTGSTIEACARTLKLNGIEEVYFASICIGKGY</sequence>
<dbReference type="RefSeq" id="WP_073280220.1">
    <property type="nucleotide sequence ID" value="NZ_FRAC01000040.1"/>
</dbReference>